<dbReference type="GO" id="GO:0005886">
    <property type="term" value="C:plasma membrane"/>
    <property type="evidence" value="ECO:0007669"/>
    <property type="project" value="TreeGrafter"/>
</dbReference>
<dbReference type="Pfam" id="PF00057">
    <property type="entry name" value="Ldl_recept_a"/>
    <property type="match status" value="1"/>
</dbReference>
<dbReference type="PROSITE" id="PS50068">
    <property type="entry name" value="LDLRA_2"/>
    <property type="match status" value="1"/>
</dbReference>
<feature type="signal peptide" evidence="10">
    <location>
        <begin position="1"/>
        <end position="28"/>
    </location>
</feature>
<dbReference type="SMART" id="SM00192">
    <property type="entry name" value="LDLa"/>
    <property type="match status" value="1"/>
</dbReference>
<keyword evidence="5" id="KW-0472">Membrane</keyword>
<organism evidence="11 12">
    <name type="scientific">Elysia marginata</name>
    <dbReference type="NCBI Taxonomy" id="1093978"/>
    <lineage>
        <taxon>Eukaryota</taxon>
        <taxon>Metazoa</taxon>
        <taxon>Spiralia</taxon>
        <taxon>Lophotrochozoa</taxon>
        <taxon>Mollusca</taxon>
        <taxon>Gastropoda</taxon>
        <taxon>Heterobranchia</taxon>
        <taxon>Euthyneura</taxon>
        <taxon>Panpulmonata</taxon>
        <taxon>Sacoglossa</taxon>
        <taxon>Placobranchoidea</taxon>
        <taxon>Plakobranchidae</taxon>
        <taxon>Elysia</taxon>
    </lineage>
</organism>
<feature type="disulfide bond" evidence="9">
    <location>
        <begin position="43"/>
        <end position="61"/>
    </location>
</feature>
<proteinExistence type="predicted"/>
<dbReference type="Proteomes" id="UP000762676">
    <property type="component" value="Unassembled WGS sequence"/>
</dbReference>
<feature type="chain" id="PRO_5043450241" evidence="10">
    <location>
        <begin position="29"/>
        <end position="129"/>
    </location>
</feature>
<dbReference type="InterPro" id="IPR023415">
    <property type="entry name" value="LDLR_class-A_CS"/>
</dbReference>
<keyword evidence="11" id="KW-0449">Lipoprotein</keyword>
<keyword evidence="7 11" id="KW-0675">Receptor</keyword>
<evidence type="ECO:0000256" key="6">
    <source>
        <dbReference type="ARBA" id="ARBA00023157"/>
    </source>
</evidence>
<feature type="disulfide bond" evidence="9">
    <location>
        <begin position="36"/>
        <end position="48"/>
    </location>
</feature>
<keyword evidence="8" id="KW-0325">Glycoprotein</keyword>
<dbReference type="PROSITE" id="PS01209">
    <property type="entry name" value="LDLRA_1"/>
    <property type="match status" value="1"/>
</dbReference>
<evidence type="ECO:0000313" key="12">
    <source>
        <dbReference type="Proteomes" id="UP000762676"/>
    </source>
</evidence>
<feature type="disulfide bond" evidence="9">
    <location>
        <begin position="55"/>
        <end position="70"/>
    </location>
</feature>
<comment type="caution">
    <text evidence="11">The sequence shown here is derived from an EMBL/GenBank/DDBJ whole genome shotgun (WGS) entry which is preliminary data.</text>
</comment>
<keyword evidence="2" id="KW-0812">Transmembrane</keyword>
<dbReference type="Gene3D" id="4.10.400.10">
    <property type="entry name" value="Low-density Lipoprotein Receptor"/>
    <property type="match status" value="1"/>
</dbReference>
<evidence type="ECO:0000256" key="1">
    <source>
        <dbReference type="ARBA" id="ARBA00004167"/>
    </source>
</evidence>
<dbReference type="InterPro" id="IPR002172">
    <property type="entry name" value="LDrepeatLR_classA_rpt"/>
</dbReference>
<evidence type="ECO:0000313" key="11">
    <source>
        <dbReference type="EMBL" id="GFR81704.1"/>
    </source>
</evidence>
<keyword evidence="6 9" id="KW-1015">Disulfide bond</keyword>
<keyword evidence="4" id="KW-1133">Transmembrane helix</keyword>
<evidence type="ECO:0000256" key="5">
    <source>
        <dbReference type="ARBA" id="ARBA00023136"/>
    </source>
</evidence>
<evidence type="ECO:0000256" key="2">
    <source>
        <dbReference type="ARBA" id="ARBA00022692"/>
    </source>
</evidence>
<dbReference type="EMBL" id="BMAT01001217">
    <property type="protein sequence ID" value="GFR81704.1"/>
    <property type="molecule type" value="Genomic_DNA"/>
</dbReference>
<dbReference type="PANTHER" id="PTHR22722">
    <property type="entry name" value="LOW-DENSITY LIPOPROTEIN RECEPTOR-RELATED PROTEIN 2-RELATED"/>
    <property type="match status" value="1"/>
</dbReference>
<evidence type="ECO:0000256" key="7">
    <source>
        <dbReference type="ARBA" id="ARBA00023170"/>
    </source>
</evidence>
<gene>
    <name evidence="11" type="ORF">ElyMa_000610400</name>
</gene>
<protein>
    <submittedName>
        <fullName evidence="11">Low-density lipoprotein receptor-related protein 2</fullName>
    </submittedName>
</protein>
<dbReference type="FunFam" id="4.10.400.10:FF:000004">
    <property type="entry name" value="Low-density lipoprotein receptor-related protein 1"/>
    <property type="match status" value="1"/>
</dbReference>
<dbReference type="InterPro" id="IPR051221">
    <property type="entry name" value="LDLR-related"/>
</dbReference>
<evidence type="ECO:0000256" key="4">
    <source>
        <dbReference type="ARBA" id="ARBA00022989"/>
    </source>
</evidence>
<dbReference type="CDD" id="cd00112">
    <property type="entry name" value="LDLa"/>
    <property type="match status" value="1"/>
</dbReference>
<evidence type="ECO:0000256" key="10">
    <source>
        <dbReference type="SAM" id="SignalP"/>
    </source>
</evidence>
<evidence type="ECO:0000256" key="3">
    <source>
        <dbReference type="ARBA" id="ARBA00022737"/>
    </source>
</evidence>
<evidence type="ECO:0000256" key="9">
    <source>
        <dbReference type="PROSITE-ProRule" id="PRU00124"/>
    </source>
</evidence>
<comment type="subcellular location">
    <subcellularLocation>
        <location evidence="1">Membrane</location>
        <topology evidence="1">Single-pass membrane protein</topology>
    </subcellularLocation>
</comment>
<keyword evidence="3" id="KW-0677">Repeat</keyword>
<evidence type="ECO:0000256" key="8">
    <source>
        <dbReference type="ARBA" id="ARBA00023180"/>
    </source>
</evidence>
<keyword evidence="10" id="KW-0732">Signal</keyword>
<dbReference type="SUPFAM" id="SSF57424">
    <property type="entry name" value="LDL receptor-like module"/>
    <property type="match status" value="1"/>
</dbReference>
<keyword evidence="12" id="KW-1185">Reference proteome</keyword>
<dbReference type="GO" id="GO:0043235">
    <property type="term" value="C:receptor complex"/>
    <property type="evidence" value="ECO:0007669"/>
    <property type="project" value="TreeGrafter"/>
</dbReference>
<reference evidence="11 12" key="1">
    <citation type="journal article" date="2021" name="Elife">
        <title>Chloroplast acquisition without the gene transfer in kleptoplastic sea slugs, Plakobranchus ocellatus.</title>
        <authorList>
            <person name="Maeda T."/>
            <person name="Takahashi S."/>
            <person name="Yoshida T."/>
            <person name="Shimamura S."/>
            <person name="Takaki Y."/>
            <person name="Nagai Y."/>
            <person name="Toyoda A."/>
            <person name="Suzuki Y."/>
            <person name="Arimoto A."/>
            <person name="Ishii H."/>
            <person name="Satoh N."/>
            <person name="Nishiyama T."/>
            <person name="Hasebe M."/>
            <person name="Maruyama T."/>
            <person name="Minagawa J."/>
            <person name="Obokata J."/>
            <person name="Shigenobu S."/>
        </authorList>
    </citation>
    <scope>NUCLEOTIDE SEQUENCE [LARGE SCALE GENOMIC DNA]</scope>
</reference>
<dbReference type="InterPro" id="IPR036055">
    <property type="entry name" value="LDL_receptor-like_sf"/>
</dbReference>
<dbReference type="AlphaFoldDB" id="A0AAV4G921"/>
<name>A0AAV4G921_9GAST</name>
<accession>A0AAV4G921</accession>
<sequence>MAFGHAYQARKSKLFLLLLGILMKKVCAARVGSAGCPETQFTCRNGDCIKASWVCDTDNDCGDMSDEINCQVQLITSAGQVSLTLLGQWSFSGQSEQLIRSQQVSQDLQDFLKLTLILASSIELGAWEA</sequence>